<gene>
    <name evidence="1" type="ORF">QQF64_027182</name>
</gene>
<organism evidence="1 2">
    <name type="scientific">Cirrhinus molitorella</name>
    <name type="common">mud carp</name>
    <dbReference type="NCBI Taxonomy" id="172907"/>
    <lineage>
        <taxon>Eukaryota</taxon>
        <taxon>Metazoa</taxon>
        <taxon>Chordata</taxon>
        <taxon>Craniata</taxon>
        <taxon>Vertebrata</taxon>
        <taxon>Euteleostomi</taxon>
        <taxon>Actinopterygii</taxon>
        <taxon>Neopterygii</taxon>
        <taxon>Teleostei</taxon>
        <taxon>Ostariophysi</taxon>
        <taxon>Cypriniformes</taxon>
        <taxon>Cyprinidae</taxon>
        <taxon>Labeoninae</taxon>
        <taxon>Labeonini</taxon>
        <taxon>Cirrhinus</taxon>
    </lineage>
</organism>
<dbReference type="EMBL" id="JAYMGO010000005">
    <property type="protein sequence ID" value="KAL1274368.1"/>
    <property type="molecule type" value="Genomic_DNA"/>
</dbReference>
<accession>A0ABR3NBP6</accession>
<proteinExistence type="predicted"/>
<sequence length="85" mass="9358">MCTLLYRDSGSHHSAGVVLESALSTCITTDNAANVIKAVELNEWTRLQCFVHRLHLAIENALKGDLRVNRATGLCKQPVSHFSHS</sequence>
<comment type="caution">
    <text evidence="1">The sequence shown here is derived from an EMBL/GenBank/DDBJ whole genome shotgun (WGS) entry which is preliminary data.</text>
</comment>
<evidence type="ECO:0000313" key="1">
    <source>
        <dbReference type="EMBL" id="KAL1274368.1"/>
    </source>
</evidence>
<name>A0ABR3NBP6_9TELE</name>
<dbReference type="Proteomes" id="UP001558613">
    <property type="component" value="Unassembled WGS sequence"/>
</dbReference>
<protein>
    <submittedName>
        <fullName evidence="1">Uncharacterized protein</fullName>
    </submittedName>
</protein>
<keyword evidence="2" id="KW-1185">Reference proteome</keyword>
<reference evidence="1 2" key="1">
    <citation type="submission" date="2023-09" db="EMBL/GenBank/DDBJ databases">
        <authorList>
            <person name="Wang M."/>
        </authorList>
    </citation>
    <scope>NUCLEOTIDE SEQUENCE [LARGE SCALE GENOMIC DNA]</scope>
    <source>
        <strain evidence="1">GT-2023</strain>
        <tissue evidence="1">Liver</tissue>
    </source>
</reference>
<evidence type="ECO:0000313" key="2">
    <source>
        <dbReference type="Proteomes" id="UP001558613"/>
    </source>
</evidence>